<keyword evidence="2" id="KW-1185">Reference proteome</keyword>
<organism evidence="1 2">
    <name type="scientific">Nitrogeniibacter mangrovi</name>
    <dbReference type="NCBI Taxonomy" id="2016596"/>
    <lineage>
        <taxon>Bacteria</taxon>
        <taxon>Pseudomonadati</taxon>
        <taxon>Pseudomonadota</taxon>
        <taxon>Betaproteobacteria</taxon>
        <taxon>Rhodocyclales</taxon>
        <taxon>Zoogloeaceae</taxon>
        <taxon>Nitrogeniibacter</taxon>
    </lineage>
</organism>
<evidence type="ECO:0000313" key="1">
    <source>
        <dbReference type="EMBL" id="QID17287.1"/>
    </source>
</evidence>
<dbReference type="PANTHER" id="PTHR38767">
    <property type="entry name" value="DNA POLYMERASE III SUBUNIT CHI"/>
    <property type="match status" value="1"/>
</dbReference>
<dbReference type="SUPFAM" id="SSF102400">
    <property type="entry name" value="DNA polymerase III chi subunit"/>
    <property type="match status" value="1"/>
</dbReference>
<dbReference type="GO" id="GO:0003887">
    <property type="term" value="F:DNA-directed DNA polymerase activity"/>
    <property type="evidence" value="ECO:0007669"/>
    <property type="project" value="InterPro"/>
</dbReference>
<dbReference type="AlphaFoldDB" id="A0A6C1B143"/>
<name>A0A6C1B143_9RHOO</name>
<dbReference type="PANTHER" id="PTHR38767:SF1">
    <property type="entry name" value="DNA POLYMERASE III SUBUNIT CHI"/>
    <property type="match status" value="1"/>
</dbReference>
<sequence length="144" mass="15741">MTEVHFYHDAADLAGVACHLTAKAFNAGRRVTVLLPDDTLARQLDQMLWVRQPGSFLPHVGLHSPLAAETPITLGTSVPDTGWTQDDVLINLCDAVPPDFAQFKMIVEVVGQDDRQRGPARARWKHYAAAGLPPQAHNVKGEGR</sequence>
<gene>
    <name evidence="1" type="ORF">G3580_06275</name>
</gene>
<dbReference type="GO" id="GO:0032298">
    <property type="term" value="P:positive regulation of DNA-templated DNA replication initiation"/>
    <property type="evidence" value="ECO:0007669"/>
    <property type="project" value="TreeGrafter"/>
</dbReference>
<dbReference type="Gene3D" id="3.40.50.10110">
    <property type="entry name" value="DNA polymerase III subunit chi"/>
    <property type="match status" value="1"/>
</dbReference>
<dbReference type="KEGG" id="azq:G3580_06275"/>
<dbReference type="Proteomes" id="UP000501991">
    <property type="component" value="Chromosome"/>
</dbReference>
<dbReference type="GO" id="GO:0003677">
    <property type="term" value="F:DNA binding"/>
    <property type="evidence" value="ECO:0007669"/>
    <property type="project" value="InterPro"/>
</dbReference>
<dbReference type="RefSeq" id="WP_173764451.1">
    <property type="nucleotide sequence ID" value="NZ_CP048836.1"/>
</dbReference>
<reference evidence="1 2" key="1">
    <citation type="submission" date="2020-02" db="EMBL/GenBank/DDBJ databases">
        <title>Nitrogenibacter mangrovi gen. nov., sp. nov. isolated from mangrove sediment, a denitrifying betaproteobacterium.</title>
        <authorList>
            <person name="Liao H."/>
            <person name="Tian Y."/>
        </authorList>
    </citation>
    <scope>NUCLEOTIDE SEQUENCE [LARGE SCALE GENOMIC DNA]</scope>
    <source>
        <strain evidence="1 2">M9-3-2</strain>
    </source>
</reference>
<proteinExistence type="predicted"/>
<dbReference type="Pfam" id="PF04364">
    <property type="entry name" value="DNA_pol3_chi"/>
    <property type="match status" value="1"/>
</dbReference>
<evidence type="ECO:0000313" key="2">
    <source>
        <dbReference type="Proteomes" id="UP000501991"/>
    </source>
</evidence>
<dbReference type="InterPro" id="IPR036768">
    <property type="entry name" value="PolIII_chi_sf"/>
</dbReference>
<protein>
    <submittedName>
        <fullName evidence="1">DNA polymerase III subunit chi</fullName>
    </submittedName>
</protein>
<accession>A0A6C1B143</accession>
<dbReference type="InterPro" id="IPR007459">
    <property type="entry name" value="DNA_pol3_chi"/>
</dbReference>
<dbReference type="EMBL" id="CP048836">
    <property type="protein sequence ID" value="QID17287.1"/>
    <property type="molecule type" value="Genomic_DNA"/>
</dbReference>
<dbReference type="GO" id="GO:0006260">
    <property type="term" value="P:DNA replication"/>
    <property type="evidence" value="ECO:0007669"/>
    <property type="project" value="InterPro"/>
</dbReference>